<gene>
    <name evidence="1" type="ORF">OXU80_08425</name>
</gene>
<dbReference type="EMBL" id="CP113520">
    <property type="protein sequence ID" value="WAJ30215.1"/>
    <property type="molecule type" value="Genomic_DNA"/>
</dbReference>
<accession>A0ACD4NU28</accession>
<dbReference type="Proteomes" id="UP001163223">
    <property type="component" value="Chromosome"/>
</dbReference>
<sequence>MPFFIPSRIADNIWLSLSIAAVVLALRFAGVWLAGRGEDLALARRRRFTIRAVADLVLALALLAVWISEIQSVVLSLAAVMVALVVATKELIMCVAGSVLRLSGHLFKVGDRIEMNGIHGEVIDHGLFSTTIMELPAAHLGHAGTGRVVMLPNSVLLTGPVRVGAQPRHFAPHRFVVTMEHPVAPGPALALLGAAAERVLGPDRERAARFHRMATNKAGADIAGPGFQLAVRTSEIGKMQFHVMAYCLVQDALAVEQAITSEFLDALIAPGVHVGEGARPGPAEDVAPAPPTPVLSRAWAEIARSLRDGSARGAAANGERKDAAA</sequence>
<evidence type="ECO:0000313" key="1">
    <source>
        <dbReference type="EMBL" id="WAJ30215.1"/>
    </source>
</evidence>
<organism evidence="1 2">
    <name type="scientific">Antarcticirhabdus aurantiaca</name>
    <dbReference type="NCBI Taxonomy" id="2606717"/>
    <lineage>
        <taxon>Bacteria</taxon>
        <taxon>Pseudomonadati</taxon>
        <taxon>Pseudomonadota</taxon>
        <taxon>Alphaproteobacteria</taxon>
        <taxon>Hyphomicrobiales</taxon>
        <taxon>Aurantimonadaceae</taxon>
        <taxon>Antarcticirhabdus</taxon>
    </lineage>
</organism>
<reference evidence="1" key="1">
    <citation type="submission" date="2022-11" db="EMBL/GenBank/DDBJ databases">
        <title>beta-Carotene-producing bacterium, Jeongeuplla avenae sp. nov., alleviates the salt stress of Arabidopsis seedlings.</title>
        <authorList>
            <person name="Jiang L."/>
            <person name="Lee J."/>
        </authorList>
    </citation>
    <scope>NUCLEOTIDE SEQUENCE</scope>
    <source>
        <strain evidence="1">DY_R2A_6</strain>
    </source>
</reference>
<proteinExistence type="predicted"/>
<evidence type="ECO:0000313" key="2">
    <source>
        <dbReference type="Proteomes" id="UP001163223"/>
    </source>
</evidence>
<keyword evidence="2" id="KW-1185">Reference proteome</keyword>
<name>A0ACD4NU28_9HYPH</name>
<protein>
    <submittedName>
        <fullName evidence="1">Mechanosensitive ion channel</fullName>
    </submittedName>
</protein>